<evidence type="ECO:0000313" key="3">
    <source>
        <dbReference type="Proteomes" id="UP001180515"/>
    </source>
</evidence>
<dbReference type="Pfam" id="PF03819">
    <property type="entry name" value="MazG"/>
    <property type="match status" value="1"/>
</dbReference>
<evidence type="ECO:0000259" key="1">
    <source>
        <dbReference type="Pfam" id="PF03819"/>
    </source>
</evidence>
<comment type="caution">
    <text evidence="2">The sequence shown here is derived from an EMBL/GenBank/DDBJ whole genome shotgun (WGS) entry which is preliminary data.</text>
</comment>
<organism evidence="2 3">
    <name type="scientific">Streptococcus parauberis</name>
    <dbReference type="NCBI Taxonomy" id="1348"/>
    <lineage>
        <taxon>Bacteria</taxon>
        <taxon>Bacillati</taxon>
        <taxon>Bacillota</taxon>
        <taxon>Bacilli</taxon>
        <taxon>Lactobacillales</taxon>
        <taxon>Streptococcaceae</taxon>
        <taxon>Streptococcus</taxon>
    </lineage>
</organism>
<dbReference type="Gene3D" id="1.10.287.1080">
    <property type="entry name" value="MazG-like"/>
    <property type="match status" value="1"/>
</dbReference>
<dbReference type="RefSeq" id="WP_013793932.1">
    <property type="nucleotide sequence ID" value="NZ_BAWT01000002.1"/>
</dbReference>
<protein>
    <submittedName>
        <fullName evidence="2">MazG nucleotide pyrophosphohydrolase domain-containing protein</fullName>
    </submittedName>
</protein>
<dbReference type="SUPFAM" id="SSF101386">
    <property type="entry name" value="all-alpha NTP pyrophosphatases"/>
    <property type="match status" value="1"/>
</dbReference>
<gene>
    <name evidence="2" type="ORF">P7G31_11300</name>
</gene>
<dbReference type="PANTHER" id="PTHR42702">
    <property type="entry name" value="NUCLEOTIDE PYROPHOSPHOHYDROLASE"/>
    <property type="match status" value="1"/>
</dbReference>
<reference evidence="2" key="1">
    <citation type="submission" date="2023-03" db="EMBL/GenBank/DDBJ databases">
        <authorList>
            <person name="Shen W."/>
            <person name="Cai J."/>
        </authorList>
    </citation>
    <scope>NUCLEOTIDE SEQUENCE</scope>
    <source>
        <strain evidence="2">P82-2</strain>
    </source>
</reference>
<accession>A0AAE4HX20</accession>
<dbReference type="InterPro" id="IPR004518">
    <property type="entry name" value="MazG-like_dom"/>
</dbReference>
<feature type="domain" description="NTP pyrophosphohydrolase MazG-like" evidence="1">
    <location>
        <begin position="37"/>
        <end position="98"/>
    </location>
</feature>
<name>A0AAE4HX20_9STRE</name>
<evidence type="ECO:0000313" key="2">
    <source>
        <dbReference type="EMBL" id="MDT2732785.1"/>
    </source>
</evidence>
<dbReference type="Proteomes" id="UP001180515">
    <property type="component" value="Unassembled WGS sequence"/>
</dbReference>
<dbReference type="AlphaFoldDB" id="A0AAE4HX20"/>
<dbReference type="CDD" id="cd11536">
    <property type="entry name" value="NTP-PPase_iMazG"/>
    <property type="match status" value="1"/>
</dbReference>
<dbReference type="OMA" id="IKYQHER"/>
<proteinExistence type="predicted"/>
<dbReference type="EMBL" id="JARQAG010000036">
    <property type="protein sequence ID" value="MDT2732785.1"/>
    <property type="molecule type" value="Genomic_DNA"/>
</dbReference>
<sequence length="117" mass="13316">MFFDIIELTKDLSIKNYQDYLKSVYQFHKGDQGLFIKLVEEVGEVAQVLNIQNGRKSSVINPTEALAEELSDIIHYSIAIAAINNIDLESAILEKDEKASLKYGRTNNLFIHLEKTK</sequence>
<dbReference type="PANTHER" id="PTHR42702:SF1">
    <property type="entry name" value="REGULATORY PROTEIN FOR BETA-LACTAMASE"/>
    <property type="match status" value="1"/>
</dbReference>